<dbReference type="eggNOG" id="ENOG50304DA">
    <property type="taxonomic scope" value="Bacteria"/>
</dbReference>
<accession>F9PEX5</accession>
<evidence type="ECO:0000256" key="2">
    <source>
        <dbReference type="ARBA" id="ARBA00004613"/>
    </source>
</evidence>
<dbReference type="NCBIfam" id="NF033214">
    <property type="entry name" value="ComC_Streptocco"/>
    <property type="match status" value="1"/>
</dbReference>
<organism evidence="7 8">
    <name type="scientific">Streptococcus infantis X</name>
    <dbReference type="NCBI Taxonomy" id="997830"/>
    <lineage>
        <taxon>Bacteria</taxon>
        <taxon>Bacillati</taxon>
        <taxon>Bacillota</taxon>
        <taxon>Bacilli</taxon>
        <taxon>Lactobacillales</taxon>
        <taxon>Streptococcaceae</taxon>
        <taxon>Streptococcus</taxon>
    </lineage>
</organism>
<dbReference type="PATRIC" id="fig|997830.4.peg.1275"/>
<comment type="caution">
    <text evidence="7">The sequence shown here is derived from an EMBL/GenBank/DDBJ whole genome shotgun (WGS) entry which is preliminary data.</text>
</comment>
<dbReference type="InterPro" id="IPR010133">
    <property type="entry name" value="Bacteriocin_signal_seq"/>
</dbReference>
<evidence type="ECO:0000256" key="5">
    <source>
        <dbReference type="ARBA" id="ARBA00023044"/>
    </source>
</evidence>
<protein>
    <submittedName>
        <fullName evidence="7">Competence-stimulating peptide type 1</fullName>
    </submittedName>
</protein>
<dbReference type="GO" id="GO:0005186">
    <property type="term" value="F:pheromone activity"/>
    <property type="evidence" value="ECO:0007669"/>
    <property type="project" value="UniProtKB-KW"/>
</dbReference>
<dbReference type="GO" id="GO:0005576">
    <property type="term" value="C:extracellular region"/>
    <property type="evidence" value="ECO:0007669"/>
    <property type="project" value="UniProtKB-SubCell"/>
</dbReference>
<comment type="similarity">
    <text evidence="3">Belongs to the ComC family.</text>
</comment>
<gene>
    <name evidence="7" type="primary">comC</name>
    <name evidence="7" type="ORF">HMPREF1124_1614</name>
</gene>
<dbReference type="EMBL" id="AFUQ01000012">
    <property type="protein sequence ID" value="EGV11748.1"/>
    <property type="molecule type" value="Genomic_DNA"/>
</dbReference>
<evidence type="ECO:0000256" key="4">
    <source>
        <dbReference type="ARBA" id="ARBA00022525"/>
    </source>
</evidence>
<comment type="function">
    <text evidence="1">Acts as a pheromone, induces cells to develop competence for genetic transformation.</text>
</comment>
<dbReference type="AlphaFoldDB" id="F9PEX5"/>
<keyword evidence="6" id="KW-0178">Competence</keyword>
<evidence type="ECO:0000313" key="7">
    <source>
        <dbReference type="EMBL" id="EGV11748.1"/>
    </source>
</evidence>
<evidence type="ECO:0000256" key="1">
    <source>
        <dbReference type="ARBA" id="ARBA00002667"/>
    </source>
</evidence>
<comment type="subcellular location">
    <subcellularLocation>
        <location evidence="2">Secreted</location>
    </subcellularLocation>
</comment>
<evidence type="ECO:0000256" key="6">
    <source>
        <dbReference type="ARBA" id="ARBA00023287"/>
    </source>
</evidence>
<keyword evidence="4" id="KW-0964">Secreted</keyword>
<dbReference type="InterPro" id="IPR004288">
    <property type="entry name" value="Competence_ComC"/>
</dbReference>
<evidence type="ECO:0000256" key="3">
    <source>
        <dbReference type="ARBA" id="ARBA00009039"/>
    </source>
</evidence>
<sequence length="48" mass="5943">MEKTVKLEQFKKLTEKELQEIQGGDKRLTYFITNLFPKRKNRKHYRET</sequence>
<reference evidence="7 8" key="1">
    <citation type="submission" date="2011-07" db="EMBL/GenBank/DDBJ databases">
        <authorList>
            <person name="Harkins D.M."/>
            <person name="Madupu R."/>
            <person name="Durkin A.S."/>
            <person name="Torralba M."/>
            <person name="Methe B."/>
            <person name="Sutton G.G."/>
            <person name="Nelson K.E."/>
        </authorList>
    </citation>
    <scope>NUCLEOTIDE SEQUENCE [LARGE SCALE GENOMIC DNA]</scope>
    <source>
        <strain evidence="7 8">X</strain>
    </source>
</reference>
<evidence type="ECO:0000313" key="8">
    <source>
        <dbReference type="Proteomes" id="UP000003399"/>
    </source>
</evidence>
<dbReference type="Pfam" id="PF03047">
    <property type="entry name" value="ComC"/>
    <property type="match status" value="1"/>
</dbReference>
<dbReference type="GO" id="GO:0030420">
    <property type="term" value="P:establishment of competence for transformation"/>
    <property type="evidence" value="ECO:0007669"/>
    <property type="project" value="UniProtKB-KW"/>
</dbReference>
<name>F9PEX5_9STRE</name>
<keyword evidence="5" id="KW-0588">Pheromone</keyword>
<dbReference type="NCBIfam" id="TIGR01847">
    <property type="entry name" value="bacteriocin_sig"/>
    <property type="match status" value="1"/>
</dbReference>
<proteinExistence type="inferred from homology"/>
<dbReference type="Proteomes" id="UP000003399">
    <property type="component" value="Unassembled WGS sequence"/>
</dbReference>